<protein>
    <submittedName>
        <fullName evidence="3">Globin family profile domain-containing protein</fullName>
    </submittedName>
</protein>
<sequence>MTSSISKIHLSSAPSGTSPASGHHLNHGVGTARSAFIQRFSDSQIQQPCIEYLNGPPSAQLQYHPPRSGSNEHGTTDLRSTFIAETPEISSSLISIFILQQILVKNSHDRCTTKHIRHQLHRASITGGAGEVTTIGASGRDNQGSATSPSTSQRPSIIADMLTDSGHFGNTLAEHLQLSRTVIAKNSIAKELFRKTSIIDGFTSYKCYDIKEHANSLIELIDFTLQEIHNPTKVVQDRCMIMGAAHCNTSESSMSTSWDQFGDSLAESIAKADLIRGKRKCLKAWNVLLSFIVDRIKGGYLAESKRRASKKSSRQENAGPSSTYMAIATTTTTTTTTTRYDNTTITEPTTYH</sequence>
<evidence type="ECO:0000256" key="1">
    <source>
        <dbReference type="SAM" id="MobiDB-lite"/>
    </source>
</evidence>
<dbReference type="InterPro" id="IPR009050">
    <property type="entry name" value="Globin-like_sf"/>
</dbReference>
<feature type="compositionally biased region" description="Polar residues" evidence="1">
    <location>
        <begin position="140"/>
        <end position="154"/>
    </location>
</feature>
<dbReference type="GO" id="GO:0019825">
    <property type="term" value="F:oxygen binding"/>
    <property type="evidence" value="ECO:0007669"/>
    <property type="project" value="InterPro"/>
</dbReference>
<organism evidence="2 3">
    <name type="scientific">Setaria digitata</name>
    <dbReference type="NCBI Taxonomy" id="48799"/>
    <lineage>
        <taxon>Eukaryota</taxon>
        <taxon>Metazoa</taxon>
        <taxon>Ecdysozoa</taxon>
        <taxon>Nematoda</taxon>
        <taxon>Chromadorea</taxon>
        <taxon>Rhabditida</taxon>
        <taxon>Spirurina</taxon>
        <taxon>Spiruromorpha</taxon>
        <taxon>Filarioidea</taxon>
        <taxon>Setariidae</taxon>
        <taxon>Setaria</taxon>
    </lineage>
</organism>
<dbReference type="InterPro" id="IPR044399">
    <property type="entry name" value="Mb-like_M"/>
</dbReference>
<proteinExistence type="predicted"/>
<feature type="region of interest" description="Disordered" evidence="1">
    <location>
        <begin position="304"/>
        <end position="325"/>
    </location>
</feature>
<evidence type="ECO:0000313" key="2">
    <source>
        <dbReference type="Proteomes" id="UP000887581"/>
    </source>
</evidence>
<dbReference type="GO" id="GO:0020037">
    <property type="term" value="F:heme binding"/>
    <property type="evidence" value="ECO:0007669"/>
    <property type="project" value="InterPro"/>
</dbReference>
<feature type="region of interest" description="Disordered" evidence="1">
    <location>
        <begin position="133"/>
        <end position="154"/>
    </location>
</feature>
<feature type="compositionally biased region" description="Low complexity" evidence="1">
    <location>
        <begin position="11"/>
        <end position="22"/>
    </location>
</feature>
<accession>A0A915Q3A0</accession>
<feature type="compositionally biased region" description="Polar residues" evidence="1">
    <location>
        <begin position="315"/>
        <end position="324"/>
    </location>
</feature>
<dbReference type="Gene3D" id="1.10.490.10">
    <property type="entry name" value="Globins"/>
    <property type="match status" value="1"/>
</dbReference>
<feature type="region of interest" description="Disordered" evidence="1">
    <location>
        <begin position="1"/>
        <end position="27"/>
    </location>
</feature>
<name>A0A915Q3A0_9BILA</name>
<dbReference type="AlphaFoldDB" id="A0A915Q3A0"/>
<dbReference type="Proteomes" id="UP000887581">
    <property type="component" value="Unplaced"/>
</dbReference>
<keyword evidence="2" id="KW-1185">Reference proteome</keyword>
<dbReference type="CDD" id="cd01040">
    <property type="entry name" value="Mb-like"/>
    <property type="match status" value="1"/>
</dbReference>
<dbReference type="WBParaSite" id="sdigi.contig83.g3919.t1">
    <property type="protein sequence ID" value="sdigi.contig83.g3919.t1"/>
    <property type="gene ID" value="sdigi.contig83.g3919"/>
</dbReference>
<dbReference type="SUPFAM" id="SSF46458">
    <property type="entry name" value="Globin-like"/>
    <property type="match status" value="1"/>
</dbReference>
<dbReference type="InterPro" id="IPR012292">
    <property type="entry name" value="Globin/Proto"/>
</dbReference>
<evidence type="ECO:0000313" key="3">
    <source>
        <dbReference type="WBParaSite" id="sdigi.contig83.g3919.t1"/>
    </source>
</evidence>
<reference evidence="3" key="1">
    <citation type="submission" date="2022-11" db="UniProtKB">
        <authorList>
            <consortium name="WormBaseParasite"/>
        </authorList>
    </citation>
    <scope>IDENTIFICATION</scope>
</reference>